<keyword evidence="3" id="KW-1185">Reference proteome</keyword>
<evidence type="ECO:0000256" key="1">
    <source>
        <dbReference type="SAM" id="MobiDB-lite"/>
    </source>
</evidence>
<feature type="compositionally biased region" description="Low complexity" evidence="1">
    <location>
        <begin position="65"/>
        <end position="74"/>
    </location>
</feature>
<feature type="region of interest" description="Disordered" evidence="1">
    <location>
        <begin position="297"/>
        <end position="316"/>
    </location>
</feature>
<organism evidence="2 3">
    <name type="scientific">Lentinula raphanica</name>
    <dbReference type="NCBI Taxonomy" id="153919"/>
    <lineage>
        <taxon>Eukaryota</taxon>
        <taxon>Fungi</taxon>
        <taxon>Dikarya</taxon>
        <taxon>Basidiomycota</taxon>
        <taxon>Agaricomycotina</taxon>
        <taxon>Agaricomycetes</taxon>
        <taxon>Agaricomycetidae</taxon>
        <taxon>Agaricales</taxon>
        <taxon>Marasmiineae</taxon>
        <taxon>Omphalotaceae</taxon>
        <taxon>Lentinula</taxon>
    </lineage>
</organism>
<accession>A0AA38P4Q3</accession>
<evidence type="ECO:0000313" key="2">
    <source>
        <dbReference type="EMBL" id="KAJ3836288.1"/>
    </source>
</evidence>
<feature type="region of interest" description="Disordered" evidence="1">
    <location>
        <begin position="323"/>
        <end position="404"/>
    </location>
</feature>
<evidence type="ECO:0000313" key="3">
    <source>
        <dbReference type="Proteomes" id="UP001163846"/>
    </source>
</evidence>
<feature type="region of interest" description="Disordered" evidence="1">
    <location>
        <begin position="1"/>
        <end position="27"/>
    </location>
</feature>
<name>A0AA38P4Q3_9AGAR</name>
<proteinExistence type="predicted"/>
<feature type="compositionally biased region" description="Basic and acidic residues" evidence="1">
    <location>
        <begin position="340"/>
        <end position="352"/>
    </location>
</feature>
<feature type="region of interest" description="Disordered" evidence="1">
    <location>
        <begin position="40"/>
        <end position="87"/>
    </location>
</feature>
<feature type="region of interest" description="Disordered" evidence="1">
    <location>
        <begin position="702"/>
        <end position="729"/>
    </location>
</feature>
<dbReference type="Proteomes" id="UP001163846">
    <property type="component" value="Unassembled WGS sequence"/>
</dbReference>
<protein>
    <submittedName>
        <fullName evidence="2">Uncharacterized protein</fullName>
    </submittedName>
</protein>
<feature type="compositionally biased region" description="Low complexity" evidence="1">
    <location>
        <begin position="192"/>
        <end position="204"/>
    </location>
</feature>
<feature type="compositionally biased region" description="Basic and acidic residues" evidence="1">
    <location>
        <begin position="77"/>
        <end position="86"/>
    </location>
</feature>
<feature type="region of interest" description="Disordered" evidence="1">
    <location>
        <begin position="179"/>
        <end position="204"/>
    </location>
</feature>
<feature type="compositionally biased region" description="Basic residues" evidence="1">
    <location>
        <begin position="709"/>
        <end position="729"/>
    </location>
</feature>
<reference evidence="2" key="1">
    <citation type="submission" date="2022-08" db="EMBL/GenBank/DDBJ databases">
        <authorList>
            <consortium name="DOE Joint Genome Institute"/>
            <person name="Min B."/>
            <person name="Riley R."/>
            <person name="Sierra-Patev S."/>
            <person name="Naranjo-Ortiz M."/>
            <person name="Looney B."/>
            <person name="Konkel Z."/>
            <person name="Slot J.C."/>
            <person name="Sakamoto Y."/>
            <person name="Steenwyk J.L."/>
            <person name="Rokas A."/>
            <person name="Carro J."/>
            <person name="Camarero S."/>
            <person name="Ferreira P."/>
            <person name="Molpeceres G."/>
            <person name="Ruiz-Duenas F.J."/>
            <person name="Serrano A."/>
            <person name="Henrissat B."/>
            <person name="Drula E."/>
            <person name="Hughes K.W."/>
            <person name="Mata J.L."/>
            <person name="Ishikawa N.K."/>
            <person name="Vargas-Isla R."/>
            <person name="Ushijima S."/>
            <person name="Smith C.A."/>
            <person name="Ahrendt S."/>
            <person name="Andreopoulos W."/>
            <person name="He G."/>
            <person name="Labutti K."/>
            <person name="Lipzen A."/>
            <person name="Ng V."/>
            <person name="Sandor L."/>
            <person name="Barry K."/>
            <person name="Martinez A.T."/>
            <person name="Xiao Y."/>
            <person name="Gibbons J.G."/>
            <person name="Terashima K."/>
            <person name="Hibbett D.S."/>
            <person name="Grigoriev I.V."/>
        </authorList>
    </citation>
    <scope>NUCLEOTIDE SEQUENCE</scope>
    <source>
        <strain evidence="2">TFB9207</strain>
    </source>
</reference>
<sequence length="729" mass="78483">MSNQPIQKFTRNDGRLPSPSLPASFLEPLSPGKILEAIASEGGVAESMHSPAGPRKESRNIQALTATTTSTVGTNDNNKDKGKSKEMATPATAAIGTLTHNANVEQGTTALAATLGDISSEEPLTQPRRSGRKTSAPTIIQPITSQIATKPKCIRAAGSVDVVQGDAGGLETQEARKDIGKAKMSKGKKSKAVLPSPTSYTPTSLASASLTSAAPAPAPLASASLAQPAPLASAPLAPPASLASTFLAPASSVPVADSHPEYRPEPVLEEDDSEDGSMVGEEEALRILTAQKEALNGPISPFDAAHSDDEEQRHLAHAKVLSTAEFPPLGREPSSSELTNQKEAKKHQDENHLSTATYIPHTPSRHRRSPSVATPLENDPRNPGSDNEEEDTKNPWGTIDGRAPSIYTTPATAYGRFPWVSGLNAESFGEGQDPDQVKEWLREAKDHPDDNYMLAWYADESHLTPTQRRAIARHLIAGRTNLPKDEVRTSPPNPILRADGSVQRNTTSSVTVIAEGGKAIFLSLFPPTNNHFLALIEGLTFLNNEEEALECEAFIRRALANHSKIKQLILSKTPSVHPPIAPDAVYQDWLDSLSVTPLVIGRSGTKPDPDDIEPEEPLYDVGWRLYGRPFTESAPHQKKLQHILGSLHLSHPYMGRANFKIQPYRCGICRGVDHPIGLCPFPELNEWFGPTLQSIRENDARLRSQAGRGRGRGRGGARARGRGGRGRIN</sequence>
<dbReference type="EMBL" id="MU806332">
    <property type="protein sequence ID" value="KAJ3836288.1"/>
    <property type="molecule type" value="Genomic_DNA"/>
</dbReference>
<comment type="caution">
    <text evidence="2">The sequence shown here is derived from an EMBL/GenBank/DDBJ whole genome shotgun (WGS) entry which is preliminary data.</text>
</comment>
<dbReference type="AlphaFoldDB" id="A0AA38P4Q3"/>
<feature type="compositionally biased region" description="Basic and acidic residues" evidence="1">
    <location>
        <begin position="305"/>
        <end position="314"/>
    </location>
</feature>
<feature type="region of interest" description="Disordered" evidence="1">
    <location>
        <begin position="251"/>
        <end position="282"/>
    </location>
</feature>
<gene>
    <name evidence="2" type="ORF">F5878DRAFT_689496</name>
</gene>
<feature type="region of interest" description="Disordered" evidence="1">
    <location>
        <begin position="114"/>
        <end position="137"/>
    </location>
</feature>